<dbReference type="Proteomes" id="UP000199208">
    <property type="component" value="Unassembled WGS sequence"/>
</dbReference>
<evidence type="ECO:0000313" key="3">
    <source>
        <dbReference type="Proteomes" id="UP000199208"/>
    </source>
</evidence>
<keyword evidence="3" id="KW-1185">Reference proteome</keyword>
<name>A0A1G5RPH0_9FIRM</name>
<dbReference type="RefSeq" id="WP_092588860.1">
    <property type="nucleotide sequence ID" value="NZ_FMWL01000001.1"/>
</dbReference>
<gene>
    <name evidence="2" type="ORF">SAMN03080599_00025</name>
</gene>
<accession>A0A1G5RPH0</accession>
<evidence type="ECO:0000313" key="2">
    <source>
        <dbReference type="EMBL" id="SCZ76013.1"/>
    </source>
</evidence>
<proteinExistence type="predicted"/>
<protein>
    <submittedName>
        <fullName evidence="2">Uncharacterized protein</fullName>
    </submittedName>
</protein>
<organism evidence="2 3">
    <name type="scientific">Acidaminobacter hydrogenoformans DSM 2784</name>
    <dbReference type="NCBI Taxonomy" id="1120920"/>
    <lineage>
        <taxon>Bacteria</taxon>
        <taxon>Bacillati</taxon>
        <taxon>Bacillota</taxon>
        <taxon>Clostridia</taxon>
        <taxon>Peptostreptococcales</taxon>
        <taxon>Acidaminobacteraceae</taxon>
        <taxon>Acidaminobacter</taxon>
    </lineage>
</organism>
<dbReference type="EMBL" id="FMWL01000001">
    <property type="protein sequence ID" value="SCZ76013.1"/>
    <property type="molecule type" value="Genomic_DNA"/>
</dbReference>
<keyword evidence="1" id="KW-1133">Transmembrane helix</keyword>
<dbReference type="STRING" id="1120920.SAMN03080599_00025"/>
<reference evidence="2 3" key="1">
    <citation type="submission" date="2016-10" db="EMBL/GenBank/DDBJ databases">
        <authorList>
            <person name="de Groot N.N."/>
        </authorList>
    </citation>
    <scope>NUCLEOTIDE SEQUENCE [LARGE SCALE GENOMIC DNA]</scope>
    <source>
        <strain evidence="2 3">DSM 2784</strain>
    </source>
</reference>
<feature type="transmembrane region" description="Helical" evidence="1">
    <location>
        <begin position="7"/>
        <end position="27"/>
    </location>
</feature>
<evidence type="ECO:0000256" key="1">
    <source>
        <dbReference type="SAM" id="Phobius"/>
    </source>
</evidence>
<keyword evidence="1" id="KW-0812">Transmembrane</keyword>
<dbReference type="AlphaFoldDB" id="A0A1G5RPH0"/>
<keyword evidence="1" id="KW-0472">Membrane</keyword>
<sequence length="78" mass="8707">MKKLAPIVITAILIAYLAIYLWIPFNLDQNPGPWFGKVLWAAIGAGAVGMITAAVYTLVIRLKEIDKEEKDKDDLSKY</sequence>
<feature type="transmembrane region" description="Helical" evidence="1">
    <location>
        <begin position="39"/>
        <end position="60"/>
    </location>
</feature>